<protein>
    <submittedName>
        <fullName evidence="4">Uncharacterized protein</fullName>
    </submittedName>
</protein>
<proteinExistence type="predicted"/>
<feature type="signal peptide" evidence="3">
    <location>
        <begin position="1"/>
        <end position="36"/>
    </location>
</feature>
<evidence type="ECO:0000313" key="4">
    <source>
        <dbReference type="EMBL" id="MEU8139014.1"/>
    </source>
</evidence>
<gene>
    <name evidence="4" type="ORF">AB0C36_36635</name>
</gene>
<sequence length="327" mass="33676">MSSTMNAVRSAAGRLGTAAGAVALAASLTSTPAAFATAATTAGLATAGLAISVRPWRPEVGPEVAVLYLTAPALLAAGAVTVAVVPGTTLDQALATLGGAAVWLGATWYWRPSQLAVRYLREMADGRALGTVEDARTPEERLTRWWAEAVGCDGGAAPGTRLENARVDAADTFGAVIVAPAGQPVPDIPPARLSALTDIPVDRIRIEEIRDRGSRYKRLIVGTPAAADMSDLDTYWAARVAPTAMPGSQIVDIRRGALVHDHAGPREPAGASPGTDRPFAHGDALTAPTDEALAAVTAVLTKQPTNPDGTDRAGTDRPDDTEGTEQP</sequence>
<dbReference type="EMBL" id="JBEZFP010000150">
    <property type="protein sequence ID" value="MEU8139014.1"/>
    <property type="molecule type" value="Genomic_DNA"/>
</dbReference>
<keyword evidence="2" id="KW-0472">Membrane</keyword>
<evidence type="ECO:0000256" key="3">
    <source>
        <dbReference type="SAM" id="SignalP"/>
    </source>
</evidence>
<organism evidence="4 5">
    <name type="scientific">Streptodolium elevatio</name>
    <dbReference type="NCBI Taxonomy" id="3157996"/>
    <lineage>
        <taxon>Bacteria</taxon>
        <taxon>Bacillati</taxon>
        <taxon>Actinomycetota</taxon>
        <taxon>Actinomycetes</taxon>
        <taxon>Kitasatosporales</taxon>
        <taxon>Streptomycetaceae</taxon>
        <taxon>Streptodolium</taxon>
    </lineage>
</organism>
<feature type="transmembrane region" description="Helical" evidence="2">
    <location>
        <begin position="92"/>
        <end position="110"/>
    </location>
</feature>
<feature type="region of interest" description="Disordered" evidence="1">
    <location>
        <begin position="261"/>
        <end position="327"/>
    </location>
</feature>
<comment type="caution">
    <text evidence="4">The sequence shown here is derived from an EMBL/GenBank/DDBJ whole genome shotgun (WGS) entry which is preliminary data.</text>
</comment>
<keyword evidence="2" id="KW-1133">Transmembrane helix</keyword>
<dbReference type="RefSeq" id="WP_358362840.1">
    <property type="nucleotide sequence ID" value="NZ_JBEZFP010000150.1"/>
</dbReference>
<evidence type="ECO:0000313" key="5">
    <source>
        <dbReference type="Proteomes" id="UP001551482"/>
    </source>
</evidence>
<keyword evidence="5" id="KW-1185">Reference proteome</keyword>
<feature type="transmembrane region" description="Helical" evidence="2">
    <location>
        <begin position="65"/>
        <end position="86"/>
    </location>
</feature>
<reference evidence="4 5" key="1">
    <citation type="submission" date="2024-06" db="EMBL/GenBank/DDBJ databases">
        <title>The Natural Products Discovery Center: Release of the First 8490 Sequenced Strains for Exploring Actinobacteria Biosynthetic Diversity.</title>
        <authorList>
            <person name="Kalkreuter E."/>
            <person name="Kautsar S.A."/>
            <person name="Yang D."/>
            <person name="Bader C.D."/>
            <person name="Teijaro C.N."/>
            <person name="Fluegel L."/>
            <person name="Davis C.M."/>
            <person name="Simpson J.R."/>
            <person name="Lauterbach L."/>
            <person name="Steele A.D."/>
            <person name="Gui C."/>
            <person name="Meng S."/>
            <person name="Li G."/>
            <person name="Viehrig K."/>
            <person name="Ye F."/>
            <person name="Su P."/>
            <person name="Kiefer A.F."/>
            <person name="Nichols A."/>
            <person name="Cepeda A.J."/>
            <person name="Yan W."/>
            <person name="Fan B."/>
            <person name="Jiang Y."/>
            <person name="Adhikari A."/>
            <person name="Zheng C.-J."/>
            <person name="Schuster L."/>
            <person name="Cowan T.M."/>
            <person name="Smanski M.J."/>
            <person name="Chevrette M.G."/>
            <person name="De Carvalho L.P.S."/>
            <person name="Shen B."/>
        </authorList>
    </citation>
    <scope>NUCLEOTIDE SEQUENCE [LARGE SCALE GENOMIC DNA]</scope>
    <source>
        <strain evidence="4 5">NPDC048946</strain>
    </source>
</reference>
<evidence type="ECO:0000256" key="1">
    <source>
        <dbReference type="SAM" id="MobiDB-lite"/>
    </source>
</evidence>
<accession>A0ABV3DV30</accession>
<dbReference type="Proteomes" id="UP001551482">
    <property type="component" value="Unassembled WGS sequence"/>
</dbReference>
<feature type="chain" id="PRO_5046829275" evidence="3">
    <location>
        <begin position="37"/>
        <end position="327"/>
    </location>
</feature>
<keyword evidence="2" id="KW-0812">Transmembrane</keyword>
<keyword evidence="3" id="KW-0732">Signal</keyword>
<feature type="compositionally biased region" description="Basic and acidic residues" evidence="1">
    <location>
        <begin position="309"/>
        <end position="320"/>
    </location>
</feature>
<evidence type="ECO:0000256" key="2">
    <source>
        <dbReference type="SAM" id="Phobius"/>
    </source>
</evidence>
<name>A0ABV3DV30_9ACTN</name>